<dbReference type="AlphaFoldDB" id="A0A7Z8KP86"/>
<dbReference type="Proteomes" id="UP000319335">
    <property type="component" value="Unassembled WGS sequence"/>
</dbReference>
<dbReference type="EMBL" id="VIAQ01000020">
    <property type="protein sequence ID" value="TQD23510.1"/>
    <property type="molecule type" value="Genomic_DNA"/>
</dbReference>
<proteinExistence type="predicted"/>
<evidence type="ECO:0000313" key="2">
    <source>
        <dbReference type="Proteomes" id="UP000319335"/>
    </source>
</evidence>
<keyword evidence="2" id="KW-1185">Reference proteome</keyword>
<reference evidence="1 2" key="1">
    <citation type="submission" date="2019-06" db="EMBL/GenBank/DDBJ databases">
        <title>Draft genome sequence of Methanolobus vulcani B1d.</title>
        <authorList>
            <person name="Creighbaum A.J."/>
            <person name="Ticak T."/>
            <person name="Hariraju D."/>
            <person name="Arivett B.A."/>
            <person name="Ferguson D.J.Jr."/>
        </authorList>
    </citation>
    <scope>NUCLEOTIDE SEQUENCE [LARGE SCALE GENOMIC DNA]</scope>
    <source>
        <strain evidence="1 2">B1d</strain>
    </source>
</reference>
<evidence type="ECO:0008006" key="3">
    <source>
        <dbReference type="Google" id="ProtNLM"/>
    </source>
</evidence>
<dbReference type="RefSeq" id="WP_196214146.1">
    <property type="nucleotide sequence ID" value="NZ_VIAQ01000020.1"/>
</dbReference>
<sequence>MGSYYDKHCDNLKMIETAISSIEVSLKQSIRKQDQQNVDIYTRILAFLINSWTEVRIIKLLNESNAFSDVEIKNITKNSLENKWKQTLKKAYDKSFPNTGTDPENEARLNALMDIITDHLKYSADIRNKLAHGQWIHSFDRDSIEYDNILTSKVNDENYLKINFRYLIFKDLSQMIHDLAVSTPTFERDFERLFLRVVEKQNQSKNMIYEKFVHQLVSKEMKSRQIREANKCGTNT</sequence>
<name>A0A7Z8KP86_9EURY</name>
<evidence type="ECO:0000313" key="1">
    <source>
        <dbReference type="EMBL" id="TQD23510.1"/>
    </source>
</evidence>
<accession>A0A7Z8KP86</accession>
<protein>
    <recommendedName>
        <fullName evidence="3">RiboL-PSP-HEPN domain-containing protein</fullName>
    </recommendedName>
</protein>
<comment type="caution">
    <text evidence="1">The sequence shown here is derived from an EMBL/GenBank/DDBJ whole genome shotgun (WGS) entry which is preliminary data.</text>
</comment>
<organism evidence="1 2">
    <name type="scientific">Methanolobus vulcani</name>
    <dbReference type="NCBI Taxonomy" id="38026"/>
    <lineage>
        <taxon>Archaea</taxon>
        <taxon>Methanobacteriati</taxon>
        <taxon>Methanobacteriota</taxon>
        <taxon>Stenosarchaea group</taxon>
        <taxon>Methanomicrobia</taxon>
        <taxon>Methanosarcinales</taxon>
        <taxon>Methanosarcinaceae</taxon>
        <taxon>Methanolobus</taxon>
    </lineage>
</organism>
<gene>
    <name evidence="1" type="ORF">FKV42_13375</name>
</gene>